<dbReference type="GO" id="GO:0006629">
    <property type="term" value="P:lipid metabolic process"/>
    <property type="evidence" value="ECO:0007669"/>
    <property type="project" value="InterPro"/>
</dbReference>
<keyword evidence="2" id="KW-0378">Hydrolase</keyword>
<feature type="region of interest" description="Disordered" evidence="3">
    <location>
        <begin position="129"/>
        <end position="148"/>
    </location>
</feature>
<organism evidence="5 6">
    <name type="scientific">Ophiocordyceps camponoti-floridani</name>
    <dbReference type="NCBI Taxonomy" id="2030778"/>
    <lineage>
        <taxon>Eukaryota</taxon>
        <taxon>Fungi</taxon>
        <taxon>Dikarya</taxon>
        <taxon>Ascomycota</taxon>
        <taxon>Pezizomycotina</taxon>
        <taxon>Sordariomycetes</taxon>
        <taxon>Hypocreomycetidae</taxon>
        <taxon>Hypocreales</taxon>
        <taxon>Ophiocordycipitaceae</taxon>
        <taxon>Ophiocordyceps</taxon>
    </lineage>
</organism>
<accession>A0A8H4Q6M5</accession>
<keyword evidence="1" id="KW-0732">Signal</keyword>
<evidence type="ECO:0000313" key="6">
    <source>
        <dbReference type="Proteomes" id="UP000562929"/>
    </source>
</evidence>
<comment type="caution">
    <text evidence="5">The sequence shown here is derived from an EMBL/GenBank/DDBJ whole genome shotgun (WGS) entry which is preliminary data.</text>
</comment>
<dbReference type="OrthoDB" id="438440at2759"/>
<evidence type="ECO:0000256" key="1">
    <source>
        <dbReference type="ARBA" id="ARBA00022729"/>
    </source>
</evidence>
<evidence type="ECO:0000313" key="5">
    <source>
        <dbReference type="EMBL" id="KAF4587674.1"/>
    </source>
</evidence>
<protein>
    <recommendedName>
        <fullName evidence="4">Fungal lipase-type domain-containing protein</fullName>
    </recommendedName>
</protein>
<dbReference type="Proteomes" id="UP000562929">
    <property type="component" value="Unassembled WGS sequence"/>
</dbReference>
<dbReference type="Gene3D" id="3.40.50.1820">
    <property type="entry name" value="alpha/beta hydrolase"/>
    <property type="match status" value="1"/>
</dbReference>
<dbReference type="InterPro" id="IPR002921">
    <property type="entry name" value="Fungal_lipase-type"/>
</dbReference>
<dbReference type="InterPro" id="IPR029058">
    <property type="entry name" value="AB_hydrolase_fold"/>
</dbReference>
<sequence>MDLSSLPQPYVSYPSPGGRRNRRPHAECVNCSVHAGFFRSWESARPVVLSSIEAVRDEIPGVKLHLLGHSLGGAVACLAALELVVSLGWQDVRVTTFGEPRVGNEALSNYINTIFHLDQDDANPQQWRNLHHQARPPPSPSDIRPCAGNAEADCSAGAASPHLGLAPWSPLFAHRDYFHRLGLCLPGGDPADWEDDSVEEL</sequence>
<dbReference type="InterPro" id="IPR051299">
    <property type="entry name" value="AB_hydrolase_lip/est"/>
</dbReference>
<dbReference type="PANTHER" id="PTHR46640">
    <property type="entry name" value="TRIACYLGLYCEROL LIPASE, PUTATIVE (AFU_ORTHOLOGUE AFUA_6G06510)-RELATED"/>
    <property type="match status" value="1"/>
</dbReference>
<dbReference type="AlphaFoldDB" id="A0A8H4Q6M5"/>
<dbReference type="EMBL" id="JAACLJ010000004">
    <property type="protein sequence ID" value="KAF4587674.1"/>
    <property type="molecule type" value="Genomic_DNA"/>
</dbReference>
<feature type="domain" description="Fungal lipase-type" evidence="4">
    <location>
        <begin position="28"/>
        <end position="113"/>
    </location>
</feature>
<name>A0A8H4Q6M5_9HYPO</name>
<evidence type="ECO:0000256" key="3">
    <source>
        <dbReference type="SAM" id="MobiDB-lite"/>
    </source>
</evidence>
<evidence type="ECO:0000259" key="4">
    <source>
        <dbReference type="Pfam" id="PF01764"/>
    </source>
</evidence>
<dbReference type="SUPFAM" id="SSF53474">
    <property type="entry name" value="alpha/beta-Hydrolases"/>
    <property type="match status" value="1"/>
</dbReference>
<dbReference type="CDD" id="cd00519">
    <property type="entry name" value="Lipase_3"/>
    <property type="match status" value="1"/>
</dbReference>
<reference evidence="5 6" key="1">
    <citation type="journal article" date="2020" name="G3 (Bethesda)">
        <title>Genetic Underpinnings of Host Manipulation by Ophiocordyceps as Revealed by Comparative Transcriptomics.</title>
        <authorList>
            <person name="Will I."/>
            <person name="Das B."/>
            <person name="Trinh T."/>
            <person name="Brachmann A."/>
            <person name="Ohm R.A."/>
            <person name="de Bekker C."/>
        </authorList>
    </citation>
    <scope>NUCLEOTIDE SEQUENCE [LARGE SCALE GENOMIC DNA]</scope>
    <source>
        <strain evidence="5 6">EC05</strain>
    </source>
</reference>
<dbReference type="Pfam" id="PF01764">
    <property type="entry name" value="Lipase_3"/>
    <property type="match status" value="1"/>
</dbReference>
<dbReference type="PANTHER" id="PTHR46640:SF1">
    <property type="entry name" value="FUNGAL LIPASE-LIKE DOMAIN-CONTAINING PROTEIN-RELATED"/>
    <property type="match status" value="1"/>
</dbReference>
<proteinExistence type="predicted"/>
<gene>
    <name evidence="5" type="ORF">GQ602_004367</name>
</gene>
<evidence type="ECO:0000256" key="2">
    <source>
        <dbReference type="ARBA" id="ARBA00022801"/>
    </source>
</evidence>
<dbReference type="GO" id="GO:0016787">
    <property type="term" value="F:hydrolase activity"/>
    <property type="evidence" value="ECO:0007669"/>
    <property type="project" value="UniProtKB-KW"/>
</dbReference>
<feature type="region of interest" description="Disordered" evidence="3">
    <location>
        <begin position="1"/>
        <end position="23"/>
    </location>
</feature>
<keyword evidence="6" id="KW-1185">Reference proteome</keyword>